<dbReference type="EMBL" id="JACHMM010000001">
    <property type="protein sequence ID" value="MBB5785795.1"/>
    <property type="molecule type" value="Genomic_DNA"/>
</dbReference>
<keyword evidence="2" id="KW-0472">Membrane</keyword>
<reference evidence="4 5" key="1">
    <citation type="submission" date="2020-08" db="EMBL/GenBank/DDBJ databases">
        <title>Sequencing the genomes of 1000 actinobacteria strains.</title>
        <authorList>
            <person name="Klenk H.-P."/>
        </authorList>
    </citation>
    <scope>NUCLEOTIDE SEQUENCE [LARGE SCALE GENOMIC DNA]</scope>
    <source>
        <strain evidence="4 5">DSM 102122</strain>
    </source>
</reference>
<feature type="transmembrane region" description="Helical" evidence="2">
    <location>
        <begin position="673"/>
        <end position="694"/>
    </location>
</feature>
<evidence type="ECO:0000313" key="5">
    <source>
        <dbReference type="Proteomes" id="UP000542813"/>
    </source>
</evidence>
<feature type="compositionally biased region" description="Low complexity" evidence="1">
    <location>
        <begin position="644"/>
        <end position="658"/>
    </location>
</feature>
<feature type="region of interest" description="Disordered" evidence="1">
    <location>
        <begin position="644"/>
        <end position="669"/>
    </location>
</feature>
<evidence type="ECO:0000256" key="1">
    <source>
        <dbReference type="SAM" id="MobiDB-lite"/>
    </source>
</evidence>
<keyword evidence="5" id="KW-1185">Reference proteome</keyword>
<dbReference type="AlphaFoldDB" id="A0A7W9GKZ4"/>
<keyword evidence="3" id="KW-0732">Signal</keyword>
<evidence type="ECO:0000256" key="3">
    <source>
        <dbReference type="SAM" id="SignalP"/>
    </source>
</evidence>
<dbReference type="Proteomes" id="UP000542813">
    <property type="component" value="Unassembled WGS sequence"/>
</dbReference>
<organism evidence="4 5">
    <name type="scientific">Jiangella mangrovi</name>
    <dbReference type="NCBI Taxonomy" id="1524084"/>
    <lineage>
        <taxon>Bacteria</taxon>
        <taxon>Bacillati</taxon>
        <taxon>Actinomycetota</taxon>
        <taxon>Actinomycetes</taxon>
        <taxon>Jiangellales</taxon>
        <taxon>Jiangellaceae</taxon>
        <taxon>Jiangella</taxon>
    </lineage>
</organism>
<protein>
    <recommendedName>
        <fullName evidence="6">LPXTG cell wall anchor domain-containing protein</fullName>
    </recommendedName>
</protein>
<dbReference type="RefSeq" id="WP_184818791.1">
    <property type="nucleotide sequence ID" value="NZ_JACHMM010000001.1"/>
</dbReference>
<keyword evidence="2" id="KW-1133">Transmembrane helix</keyword>
<accession>A0A7W9GKZ4</accession>
<evidence type="ECO:0008006" key="6">
    <source>
        <dbReference type="Google" id="ProtNLM"/>
    </source>
</evidence>
<gene>
    <name evidence="4" type="ORF">HD601_000370</name>
</gene>
<feature type="signal peptide" evidence="3">
    <location>
        <begin position="1"/>
        <end position="25"/>
    </location>
</feature>
<evidence type="ECO:0000256" key="2">
    <source>
        <dbReference type="SAM" id="Phobius"/>
    </source>
</evidence>
<proteinExistence type="predicted"/>
<sequence>MRPIRLTATVLTAAALVATASAAGAADTSPDGASAGPPGDTAAPAAAERTVTLLTGDRVVVRSGLDGVERVTVEPADGRDGVAYTQRRTDDGGLRVIPADALDDVAEGRLDARLFDVTALLEQGYDDASEAELPPLDEPAEPEAATDAEAADTFDLTLEAIDRDGQPTHVVVDLGDLGAGTVHDILVSDEEPETVHLPAGMYDLTTTIFTPDPADPRLGSLALIALPELVLDGDLTLTLDAHDAEPVQATVDSPTADPNQRAAGVDAYRHGAGVGTTFDDFELYVTPTPEVTAYPYLFTYTSSLAEPLPADGSPARGYFLYLPYEGYIPEPVFEVHDEDLAQVGSTLHHTSERPDPRTNLYADGFGTAVNTGTSLGLVVPSPGERVDLYSTEGISWRTRVEGLEFRESDTYGDRYHTYEAGQQYERDWNAAPLGPVARPDYEAHLDAIRAGIQPFAPSALGHDLDGLAVSGMESTTSLSKDGVIVGTNSDHGGGTFAVEPDDADWELTTSVTRDGTLATQVDARWSTSGAANENGLLPFVSLRISGDVDLQNRAPAGEPFPVRLALEHADGTLPEPAASTLEVSYDDGGTWQQVPVDLTGGEATATVPAPPAGAQFASLRASAETAEGAAVEQTVIRAYLIGEPATPTASPTPSAPGEPIDDPTLPNTGAGSGGGSGILVALGVALVAGAALAFRLRRGVVA</sequence>
<keyword evidence="2" id="KW-0812">Transmembrane</keyword>
<name>A0A7W9GKZ4_9ACTN</name>
<evidence type="ECO:0000313" key="4">
    <source>
        <dbReference type="EMBL" id="MBB5785795.1"/>
    </source>
</evidence>
<feature type="region of interest" description="Disordered" evidence="1">
    <location>
        <begin position="24"/>
        <end position="44"/>
    </location>
</feature>
<comment type="caution">
    <text evidence="4">The sequence shown here is derived from an EMBL/GenBank/DDBJ whole genome shotgun (WGS) entry which is preliminary data.</text>
</comment>
<feature type="chain" id="PRO_5030708963" description="LPXTG cell wall anchor domain-containing protein" evidence="3">
    <location>
        <begin position="26"/>
        <end position="702"/>
    </location>
</feature>